<protein>
    <submittedName>
        <fullName evidence="6">Cytidine deaminase</fullName>
    </submittedName>
</protein>
<dbReference type="Gene3D" id="3.40.140.10">
    <property type="entry name" value="Cytidine Deaminase, domain 2"/>
    <property type="match status" value="1"/>
</dbReference>
<dbReference type="Proteomes" id="UP000285317">
    <property type="component" value="Chromosome"/>
</dbReference>
<keyword evidence="2" id="KW-0479">Metal-binding</keyword>
<feature type="domain" description="CMP/dCMP-type deaminase" evidence="5">
    <location>
        <begin position="21"/>
        <end position="148"/>
    </location>
</feature>
<gene>
    <name evidence="6" type="ORF">C1I64_17310</name>
</gene>
<dbReference type="Pfam" id="PF00383">
    <property type="entry name" value="dCMP_cyt_deam_1"/>
    <property type="match status" value="1"/>
</dbReference>
<dbReference type="InterPro" id="IPR050202">
    <property type="entry name" value="Cyt/Deoxycyt_deaminase"/>
</dbReference>
<dbReference type="PROSITE" id="PS51747">
    <property type="entry name" value="CYT_DCMP_DEAMINASES_2"/>
    <property type="match status" value="1"/>
</dbReference>
<accession>A0A3Q9UTB6</accession>
<dbReference type="SUPFAM" id="SSF53927">
    <property type="entry name" value="Cytidine deaminase-like"/>
    <property type="match status" value="1"/>
</dbReference>
<dbReference type="AlphaFoldDB" id="A0A3Q9UTB6"/>
<dbReference type="GO" id="GO:0042802">
    <property type="term" value="F:identical protein binding"/>
    <property type="evidence" value="ECO:0007669"/>
    <property type="project" value="UniProtKB-ARBA"/>
</dbReference>
<evidence type="ECO:0000313" key="6">
    <source>
        <dbReference type="EMBL" id="AZZ53620.1"/>
    </source>
</evidence>
<dbReference type="PROSITE" id="PS00903">
    <property type="entry name" value="CYT_DCMP_DEAMINASES_1"/>
    <property type="match status" value="1"/>
</dbReference>
<name>A0A3Q9UTB6_9MICO</name>
<dbReference type="InterPro" id="IPR002125">
    <property type="entry name" value="CMP_dCMP_dom"/>
</dbReference>
<evidence type="ECO:0000256" key="2">
    <source>
        <dbReference type="ARBA" id="ARBA00022723"/>
    </source>
</evidence>
<dbReference type="GO" id="GO:0004126">
    <property type="term" value="F:cytidine deaminase activity"/>
    <property type="evidence" value="ECO:0007669"/>
    <property type="project" value="TreeGrafter"/>
</dbReference>
<dbReference type="KEGG" id="rfs:C1I64_17310"/>
<dbReference type="GO" id="GO:0008270">
    <property type="term" value="F:zinc ion binding"/>
    <property type="evidence" value="ECO:0007669"/>
    <property type="project" value="InterPro"/>
</dbReference>
<comment type="similarity">
    <text evidence="1">Belongs to the cytidine and deoxycytidylate deaminase family.</text>
</comment>
<dbReference type="InterPro" id="IPR016193">
    <property type="entry name" value="Cytidine_deaminase-like"/>
</dbReference>
<dbReference type="PANTHER" id="PTHR11644">
    <property type="entry name" value="CYTIDINE DEAMINASE"/>
    <property type="match status" value="1"/>
</dbReference>
<keyword evidence="4" id="KW-0862">Zinc</keyword>
<keyword evidence="3" id="KW-0378">Hydrolase</keyword>
<dbReference type="RefSeq" id="WP_164874580.1">
    <property type="nucleotide sequence ID" value="NZ_CP028137.1"/>
</dbReference>
<evidence type="ECO:0000259" key="5">
    <source>
        <dbReference type="PROSITE" id="PS51747"/>
    </source>
</evidence>
<dbReference type="GO" id="GO:0005829">
    <property type="term" value="C:cytosol"/>
    <property type="evidence" value="ECO:0007669"/>
    <property type="project" value="TreeGrafter"/>
</dbReference>
<evidence type="ECO:0000256" key="4">
    <source>
        <dbReference type="ARBA" id="ARBA00022833"/>
    </source>
</evidence>
<proteinExistence type="inferred from homology"/>
<dbReference type="GO" id="GO:0055086">
    <property type="term" value="P:nucleobase-containing small molecule metabolic process"/>
    <property type="evidence" value="ECO:0007669"/>
    <property type="project" value="UniProtKB-ARBA"/>
</dbReference>
<sequence length="152" mass="15729">MLDRPVLDRPVLDGPPAGMSAPDRELLEVASAILDARYRTGVHEVAAALRLTDGRIVTGLHVEASAGRASVCAESAALSAAVVAGSPVVAIVGVLQRPAGSRHLIEPCGVCAELLGDHAPDASVWVAVADTYSPVPVATLLPHRRRRAARPV</sequence>
<dbReference type="InterPro" id="IPR016192">
    <property type="entry name" value="APOBEC/CMP_deaminase_Zn-bd"/>
</dbReference>
<dbReference type="GO" id="GO:0072527">
    <property type="term" value="P:pyrimidine-containing compound metabolic process"/>
    <property type="evidence" value="ECO:0007669"/>
    <property type="project" value="UniProtKB-ARBA"/>
</dbReference>
<evidence type="ECO:0000313" key="7">
    <source>
        <dbReference type="Proteomes" id="UP000285317"/>
    </source>
</evidence>
<evidence type="ECO:0000256" key="3">
    <source>
        <dbReference type="ARBA" id="ARBA00022801"/>
    </source>
</evidence>
<dbReference type="PANTHER" id="PTHR11644:SF2">
    <property type="entry name" value="CYTIDINE DEAMINASE"/>
    <property type="match status" value="1"/>
</dbReference>
<dbReference type="EMBL" id="CP028137">
    <property type="protein sequence ID" value="AZZ53620.1"/>
    <property type="molecule type" value="Genomic_DNA"/>
</dbReference>
<evidence type="ECO:0000256" key="1">
    <source>
        <dbReference type="ARBA" id="ARBA00006576"/>
    </source>
</evidence>
<organism evidence="6 7">
    <name type="scientific">Rathayibacter festucae DSM 15932</name>
    <dbReference type="NCBI Taxonomy" id="1328866"/>
    <lineage>
        <taxon>Bacteria</taxon>
        <taxon>Bacillati</taxon>
        <taxon>Actinomycetota</taxon>
        <taxon>Actinomycetes</taxon>
        <taxon>Micrococcales</taxon>
        <taxon>Microbacteriaceae</taxon>
        <taxon>Rathayibacter</taxon>
    </lineage>
</organism>
<dbReference type="CDD" id="cd01283">
    <property type="entry name" value="cytidine_deaminase"/>
    <property type="match status" value="1"/>
</dbReference>
<reference evidence="6 7" key="1">
    <citation type="submission" date="2018-03" db="EMBL/GenBank/DDBJ databases">
        <title>Bacteriophage NCPPB3778 and a type I-E CRISPR drive the evolution of the US Biological Select Agent, Rathayibacter toxicus.</title>
        <authorList>
            <person name="Davis E.W.II."/>
            <person name="Tabima J.F."/>
            <person name="Weisberg A.J."/>
            <person name="Dantas Lopes L."/>
            <person name="Wiseman M.S."/>
            <person name="Wiseman M.S."/>
            <person name="Pupko T."/>
            <person name="Belcher M.S."/>
            <person name="Sechler A.J."/>
            <person name="Tancos M.A."/>
            <person name="Schroeder B.K."/>
            <person name="Murray T.D."/>
            <person name="Luster D.G."/>
            <person name="Schneider W.L."/>
            <person name="Rogers E."/>
            <person name="Andreote F.D."/>
            <person name="Grunwald N.J."/>
            <person name="Putnam M.L."/>
            <person name="Chang J.H."/>
        </authorList>
    </citation>
    <scope>NUCLEOTIDE SEQUENCE [LARGE SCALE GENOMIC DNA]</scope>
    <source>
        <strain evidence="6 7">DSM 15932</strain>
    </source>
</reference>